<dbReference type="Gene3D" id="3.30.700.20">
    <property type="entry name" value="Hypothetical protein ph0010, domain 1"/>
    <property type="match status" value="1"/>
</dbReference>
<name>A0YB28_9GAMM</name>
<dbReference type="SUPFAM" id="SSF143447">
    <property type="entry name" value="AMMECR1-like"/>
    <property type="match status" value="1"/>
</dbReference>
<dbReference type="InterPro" id="IPR027623">
    <property type="entry name" value="AmmeMemoSam_A"/>
</dbReference>
<dbReference type="Proteomes" id="UP000004931">
    <property type="component" value="Unassembled WGS sequence"/>
</dbReference>
<keyword evidence="3" id="KW-1185">Reference proteome</keyword>
<dbReference type="Gene3D" id="3.30.1490.150">
    <property type="entry name" value="Hypothetical protein ph0010, domain 2"/>
    <property type="match status" value="1"/>
</dbReference>
<reference evidence="2 3" key="1">
    <citation type="journal article" date="2010" name="J. Bacteriol.">
        <title>Genome sequence of the oligotrophic marine Gammaproteobacterium HTCC2143, isolated from the Oregon Coast.</title>
        <authorList>
            <person name="Oh H.M."/>
            <person name="Kang I."/>
            <person name="Ferriera S."/>
            <person name="Giovannoni S.J."/>
            <person name="Cho J.C."/>
        </authorList>
    </citation>
    <scope>NUCLEOTIDE SEQUENCE [LARGE SCALE GENOMIC DNA]</scope>
    <source>
        <strain evidence="2 3">HTCC2143</strain>
    </source>
</reference>
<dbReference type="AlphaFoldDB" id="A0YB28"/>
<sequence>MMSAVFESISHGLNYGTRAEPNTALFHDCLLCPAATFVTLTIDGLLRGSIGSISATEPLVNNIYHNAYSAAFEDPRFLPLNSDEFPLLDIEISILSERESLSFRSEDELLQQLQPGADGLILTEGETTVTFLPNVWEQLVDADTFVTELKQTAGLTPHYWSDTLIAERFSVTSFKKSH</sequence>
<dbReference type="InterPro" id="IPR027485">
    <property type="entry name" value="AMMECR1_N"/>
</dbReference>
<dbReference type="STRING" id="247633.GP2143_04890"/>
<evidence type="ECO:0000313" key="3">
    <source>
        <dbReference type="Proteomes" id="UP000004931"/>
    </source>
</evidence>
<dbReference type="NCBIfam" id="TIGR04335">
    <property type="entry name" value="AmmeMemoSam_A"/>
    <property type="match status" value="1"/>
</dbReference>
<protein>
    <recommendedName>
        <fullName evidence="1">AMMECR1 domain-containing protein</fullName>
    </recommendedName>
</protein>
<feature type="domain" description="AMMECR1" evidence="1">
    <location>
        <begin position="1"/>
        <end position="178"/>
    </location>
</feature>
<dbReference type="Pfam" id="PF01871">
    <property type="entry name" value="AMMECR1"/>
    <property type="match status" value="1"/>
</dbReference>
<organism evidence="2 3">
    <name type="scientific">marine gamma proteobacterium HTCC2143</name>
    <dbReference type="NCBI Taxonomy" id="247633"/>
    <lineage>
        <taxon>Bacteria</taxon>
        <taxon>Pseudomonadati</taxon>
        <taxon>Pseudomonadota</taxon>
        <taxon>Gammaproteobacteria</taxon>
        <taxon>Cellvibrionales</taxon>
        <taxon>Spongiibacteraceae</taxon>
        <taxon>BD1-7 clade</taxon>
    </lineage>
</organism>
<dbReference type="PANTHER" id="PTHR13016:SF0">
    <property type="entry name" value="AMME SYNDROME CANDIDATE GENE 1 PROTEIN"/>
    <property type="match status" value="1"/>
</dbReference>
<dbReference type="eggNOG" id="COG2078">
    <property type="taxonomic scope" value="Bacteria"/>
</dbReference>
<proteinExistence type="predicted"/>
<evidence type="ECO:0000313" key="2">
    <source>
        <dbReference type="EMBL" id="EAW31758.1"/>
    </source>
</evidence>
<accession>A0YB28</accession>
<gene>
    <name evidence="2" type="ORF">GP2143_04890</name>
</gene>
<dbReference type="InterPro" id="IPR023473">
    <property type="entry name" value="AMMECR1"/>
</dbReference>
<evidence type="ECO:0000259" key="1">
    <source>
        <dbReference type="PROSITE" id="PS51112"/>
    </source>
</evidence>
<dbReference type="InterPro" id="IPR002733">
    <property type="entry name" value="AMMECR1_domain"/>
</dbReference>
<dbReference type="PANTHER" id="PTHR13016">
    <property type="entry name" value="AMMECR1 HOMOLOG"/>
    <property type="match status" value="1"/>
</dbReference>
<comment type="caution">
    <text evidence="2">The sequence shown here is derived from an EMBL/GenBank/DDBJ whole genome shotgun (WGS) entry which is preliminary data.</text>
</comment>
<dbReference type="InterPro" id="IPR036071">
    <property type="entry name" value="AMMECR1_dom_sf"/>
</dbReference>
<dbReference type="PROSITE" id="PS51112">
    <property type="entry name" value="AMMECR1"/>
    <property type="match status" value="1"/>
</dbReference>
<dbReference type="EMBL" id="AAVT01000002">
    <property type="protein sequence ID" value="EAW31758.1"/>
    <property type="molecule type" value="Genomic_DNA"/>
</dbReference>